<evidence type="ECO:0000256" key="19">
    <source>
        <dbReference type="SAM" id="Phobius"/>
    </source>
</evidence>
<keyword evidence="11 19" id="KW-1133">Transmembrane helix</keyword>
<evidence type="ECO:0000256" key="2">
    <source>
        <dbReference type="ARBA" id="ARBA00004591"/>
    </source>
</evidence>
<gene>
    <name evidence="22" type="primary">EPCAM</name>
</gene>
<dbReference type="SUPFAM" id="SSF57610">
    <property type="entry name" value="Thyroglobulin type-1 domain"/>
    <property type="match status" value="1"/>
</dbReference>
<evidence type="ECO:0000256" key="6">
    <source>
        <dbReference type="ARBA" id="ARBA00022475"/>
    </source>
</evidence>
<dbReference type="InterPro" id="IPR043406">
    <property type="entry name" value="EPCAM/Trop-2"/>
</dbReference>
<evidence type="ECO:0000256" key="1">
    <source>
        <dbReference type="ARBA" id="ARBA00004435"/>
    </source>
</evidence>
<reference evidence="22 24" key="1">
    <citation type="journal article" date="2005" name="Nature">
        <title>Genome sequence, comparative analysis and haplotype structure of the domestic dog.</title>
        <authorList>
            <consortium name="Broad Sequencing Platform"/>
            <person name="Lindblad-Toh K."/>
            <person name="Wade C.M."/>
            <person name="Mikkelsen T.S."/>
            <person name="Karlsson E.K."/>
            <person name="Jaffe D.B."/>
            <person name="Kamal M."/>
            <person name="Clamp M."/>
            <person name="Chang J.L."/>
            <person name="Kulbokas E.J. III"/>
            <person name="Zody M.C."/>
            <person name="Mauceli E."/>
            <person name="Xie X."/>
            <person name="Breen M."/>
            <person name="Wayne R.K."/>
            <person name="Ostrander E.A."/>
            <person name="Ponting C.P."/>
            <person name="Galibert F."/>
            <person name="Smith D.R."/>
            <person name="DeJong P.J."/>
            <person name="Kirkness E."/>
            <person name="Alvarez P."/>
            <person name="Biagi T."/>
            <person name="Brockman W."/>
            <person name="Butler J."/>
            <person name="Chin C.W."/>
            <person name="Cook A."/>
            <person name="Cuff J."/>
            <person name="Daly M.J."/>
            <person name="DeCaprio D."/>
            <person name="Gnerre S."/>
            <person name="Grabherr M."/>
            <person name="Kellis M."/>
            <person name="Kleber M."/>
            <person name="Bardeleben C."/>
            <person name="Goodstadt L."/>
            <person name="Heger A."/>
            <person name="Hitte C."/>
            <person name="Kim L."/>
            <person name="Koepfli K.P."/>
            <person name="Parker H.G."/>
            <person name="Pollinger J.P."/>
            <person name="Searle S.M."/>
            <person name="Sutter N.B."/>
            <person name="Thomas R."/>
            <person name="Webber C."/>
            <person name="Baldwin J."/>
            <person name="Abebe A."/>
            <person name="Abouelleil A."/>
            <person name="Aftuck L."/>
            <person name="Ait-Zahra M."/>
            <person name="Aldredge T."/>
            <person name="Allen N."/>
            <person name="An P."/>
            <person name="Anderson S."/>
            <person name="Antoine C."/>
            <person name="Arachchi H."/>
            <person name="Aslam A."/>
            <person name="Ayotte L."/>
            <person name="Bachantsang P."/>
            <person name="Barry A."/>
            <person name="Bayul T."/>
            <person name="Benamara M."/>
            <person name="Berlin A."/>
            <person name="Bessette D."/>
            <person name="Blitshteyn B."/>
            <person name="Bloom T."/>
            <person name="Blye J."/>
            <person name="Boguslavskiy L."/>
            <person name="Bonnet C."/>
            <person name="Boukhgalter B."/>
            <person name="Brown A."/>
            <person name="Cahill P."/>
            <person name="Calixte N."/>
            <person name="Camarata J."/>
            <person name="Cheshatsang Y."/>
            <person name="Chu J."/>
            <person name="Citroen M."/>
            <person name="Collymore A."/>
            <person name="Cooke P."/>
            <person name="Dawoe T."/>
            <person name="Daza R."/>
            <person name="Decktor K."/>
            <person name="DeGray S."/>
            <person name="Dhargay N."/>
            <person name="Dooley K."/>
            <person name="Dooley K."/>
            <person name="Dorje P."/>
            <person name="Dorjee K."/>
            <person name="Dorris L."/>
            <person name="Duffey N."/>
            <person name="Dupes A."/>
            <person name="Egbiremolen O."/>
            <person name="Elong R."/>
            <person name="Falk J."/>
            <person name="Farina A."/>
            <person name="Faro S."/>
            <person name="Ferguson D."/>
            <person name="Ferreira P."/>
            <person name="Fisher S."/>
            <person name="FitzGerald M."/>
            <person name="Foley K."/>
            <person name="Foley C."/>
            <person name="Franke A."/>
            <person name="Friedrich D."/>
            <person name="Gage D."/>
            <person name="Garber M."/>
            <person name="Gearin G."/>
            <person name="Giannoukos G."/>
            <person name="Goode T."/>
            <person name="Goyette A."/>
            <person name="Graham J."/>
            <person name="Grandbois E."/>
            <person name="Gyaltsen K."/>
            <person name="Hafez N."/>
            <person name="Hagopian D."/>
            <person name="Hagos B."/>
            <person name="Hall J."/>
            <person name="Healy C."/>
            <person name="Hegarty R."/>
            <person name="Honan T."/>
            <person name="Horn A."/>
            <person name="Houde N."/>
            <person name="Hughes L."/>
            <person name="Hunnicutt L."/>
            <person name="Husby M."/>
            <person name="Jester B."/>
            <person name="Jones C."/>
            <person name="Kamat A."/>
            <person name="Kanga B."/>
            <person name="Kells C."/>
            <person name="Khazanovich D."/>
            <person name="Kieu A.C."/>
            <person name="Kisner P."/>
            <person name="Kumar M."/>
            <person name="Lance K."/>
            <person name="Landers T."/>
            <person name="Lara M."/>
            <person name="Lee W."/>
            <person name="Leger J.P."/>
            <person name="Lennon N."/>
            <person name="Leuper L."/>
            <person name="LeVine S."/>
            <person name="Liu J."/>
            <person name="Liu X."/>
            <person name="Lokyitsang Y."/>
            <person name="Lokyitsang T."/>
            <person name="Lui A."/>
            <person name="Macdonald J."/>
            <person name="Major J."/>
            <person name="Marabella R."/>
            <person name="Maru K."/>
            <person name="Matthews C."/>
            <person name="McDonough S."/>
            <person name="Mehta T."/>
            <person name="Meldrim J."/>
            <person name="Melnikov A."/>
            <person name="Meneus L."/>
            <person name="Mihalev A."/>
            <person name="Mihova T."/>
            <person name="Miller K."/>
            <person name="Mittelman R."/>
            <person name="Mlenga V."/>
            <person name="Mulrain L."/>
            <person name="Munson G."/>
            <person name="Navidi A."/>
            <person name="Naylor J."/>
            <person name="Nguyen T."/>
            <person name="Nguyen N."/>
            <person name="Nguyen C."/>
            <person name="Nguyen T."/>
            <person name="Nicol R."/>
            <person name="Norbu N."/>
            <person name="Norbu C."/>
            <person name="Novod N."/>
            <person name="Nyima T."/>
            <person name="Olandt P."/>
            <person name="O'Neill B."/>
            <person name="O'Neill K."/>
            <person name="Osman S."/>
            <person name="Oyono L."/>
            <person name="Patti C."/>
            <person name="Perrin D."/>
            <person name="Phunkhang P."/>
            <person name="Pierre F."/>
            <person name="Priest M."/>
            <person name="Rachupka A."/>
            <person name="Raghuraman S."/>
            <person name="Rameau R."/>
            <person name="Ray V."/>
            <person name="Raymond C."/>
            <person name="Rege F."/>
            <person name="Rise C."/>
            <person name="Rogers J."/>
            <person name="Rogov P."/>
            <person name="Sahalie J."/>
            <person name="Settipalli S."/>
            <person name="Sharpe T."/>
            <person name="Shea T."/>
            <person name="Sheehan M."/>
            <person name="Sherpa N."/>
            <person name="Shi J."/>
            <person name="Shih D."/>
            <person name="Sloan J."/>
            <person name="Smith C."/>
            <person name="Sparrow T."/>
            <person name="Stalker J."/>
            <person name="Stange-Thomann N."/>
            <person name="Stavropoulos S."/>
            <person name="Stone C."/>
            <person name="Stone S."/>
            <person name="Sykes S."/>
            <person name="Tchuinga P."/>
            <person name="Tenzing P."/>
            <person name="Tesfaye S."/>
            <person name="Thoulutsang D."/>
            <person name="Thoulutsang Y."/>
            <person name="Topham K."/>
            <person name="Topping I."/>
            <person name="Tsamla T."/>
            <person name="Vassiliev H."/>
            <person name="Venkataraman V."/>
            <person name="Vo A."/>
            <person name="Wangchuk T."/>
            <person name="Wangdi T."/>
            <person name="Weiand M."/>
            <person name="Wilkinson J."/>
            <person name="Wilson A."/>
            <person name="Yadav S."/>
            <person name="Yang S."/>
            <person name="Yang X."/>
            <person name="Young G."/>
            <person name="Yu Q."/>
            <person name="Zainoun J."/>
            <person name="Zembek L."/>
            <person name="Zimmer A."/>
            <person name="Lander E.S."/>
        </authorList>
    </citation>
    <scope>NUCLEOTIDE SEQUENCE [LARGE SCALE GENOMIC DNA]</scope>
    <source>
        <strain evidence="22">Boxer</strain>
    </source>
</reference>
<dbReference type="GO" id="GO:0023019">
    <property type="term" value="P:signal transduction involved in regulation of gene expression"/>
    <property type="evidence" value="ECO:0007669"/>
    <property type="project" value="Ensembl"/>
</dbReference>
<evidence type="ECO:0000256" key="14">
    <source>
        <dbReference type="ARBA" id="ARBA00023180"/>
    </source>
</evidence>
<dbReference type="GO" id="GO:0005923">
    <property type="term" value="C:bicellular tight junction"/>
    <property type="evidence" value="ECO:0007669"/>
    <property type="project" value="UniProtKB-SubCell"/>
</dbReference>
<keyword evidence="10" id="KW-0965">Cell junction</keyword>
<comment type="caution">
    <text evidence="18">Lacks conserved residue(s) required for the propagation of feature annotation.</text>
</comment>
<dbReference type="GO" id="GO:2000648">
    <property type="term" value="P:positive regulation of stem cell proliferation"/>
    <property type="evidence" value="ECO:0007669"/>
    <property type="project" value="Ensembl"/>
</dbReference>
<dbReference type="Ensembl" id="ENSCAFT00000035272.5">
    <property type="protein sequence ID" value="ENSCAFP00000030516.4"/>
    <property type="gene ID" value="ENSCAFG00000002653.6"/>
</dbReference>
<evidence type="ECO:0000313" key="25">
    <source>
        <dbReference type="Proteomes" id="UP000694542"/>
    </source>
</evidence>
<dbReference type="Pfam" id="PF00086">
    <property type="entry name" value="Thyroglobulin_1"/>
    <property type="match status" value="1"/>
</dbReference>
<reference evidence="23" key="3">
    <citation type="submission" date="2025-05" db="UniProtKB">
        <authorList>
            <consortium name="Ensembl"/>
        </authorList>
    </citation>
    <scope>IDENTIFICATION</scope>
</reference>
<evidence type="ECO:0000256" key="8">
    <source>
        <dbReference type="ARBA" id="ARBA00022729"/>
    </source>
</evidence>
<dbReference type="Proteomes" id="UP000694542">
    <property type="component" value="Chromosome 10"/>
</dbReference>
<dbReference type="FunFam" id="4.10.800.10:FF:000015">
    <property type="entry name" value="Epithelial cell adhesion molecule"/>
    <property type="match status" value="1"/>
</dbReference>
<evidence type="ECO:0000256" key="11">
    <source>
        <dbReference type="ARBA" id="ARBA00022989"/>
    </source>
</evidence>
<dbReference type="Gene3D" id="4.10.800.10">
    <property type="entry name" value="Thyroglobulin type-1"/>
    <property type="match status" value="1"/>
</dbReference>
<evidence type="ECO:0000256" key="9">
    <source>
        <dbReference type="ARBA" id="ARBA00022737"/>
    </source>
</evidence>
<evidence type="ECO:0000256" key="5">
    <source>
        <dbReference type="ARBA" id="ARBA00022427"/>
    </source>
</evidence>
<dbReference type="GO" id="GO:0044877">
    <property type="term" value="F:protein-containing complex binding"/>
    <property type="evidence" value="ECO:0007669"/>
    <property type="project" value="Ensembl"/>
</dbReference>
<organism evidence="23 25">
    <name type="scientific">Canis lupus familiaris</name>
    <name type="common">Dog</name>
    <name type="synonym">Canis familiaris</name>
    <dbReference type="NCBI Taxonomy" id="9615"/>
    <lineage>
        <taxon>Eukaryota</taxon>
        <taxon>Metazoa</taxon>
        <taxon>Chordata</taxon>
        <taxon>Craniata</taxon>
        <taxon>Vertebrata</taxon>
        <taxon>Euteleostomi</taxon>
        <taxon>Mammalia</taxon>
        <taxon>Eutheria</taxon>
        <taxon>Laurasiatheria</taxon>
        <taxon>Carnivora</taxon>
        <taxon>Caniformia</taxon>
        <taxon>Canidae</taxon>
        <taxon>Canis</taxon>
    </lineage>
</organism>
<accession>A0A8C0YW79</accession>
<dbReference type="OrthoDB" id="8953056at2759"/>
<comment type="function">
    <text evidence="15">May act as a physical homophilic interaction molecule between intestinal epithelial cells (IECs) and intraepithelial lymphocytes (IELs) at the mucosal epithelium for providing immunological barrier as a first line of defense against mucosal infection. Plays a role in embryonic stem cells proliferation and differentiation. Up-regulates the expression of FABP5, MYC and cyclins A and E.</text>
</comment>
<keyword evidence="7 19" id="KW-0812">Transmembrane</keyword>
<keyword evidence="6" id="KW-1003">Cell membrane</keyword>
<dbReference type="InterPro" id="IPR000716">
    <property type="entry name" value="Thyroglobulin_1"/>
</dbReference>
<dbReference type="PANTHER" id="PTHR14168:SF2">
    <property type="entry name" value="EPITHELIAL CELL ADHESION MOLECULE"/>
    <property type="match status" value="1"/>
</dbReference>
<protein>
    <recommendedName>
        <fullName evidence="4">Epithelial cell adhesion molecule</fullName>
    </recommendedName>
    <alternativeName>
        <fullName evidence="16">Tumor-associated calcium signal transducer 1</fullName>
    </alternativeName>
</protein>
<dbReference type="InterPro" id="IPR036857">
    <property type="entry name" value="Thyroglobulin_1_sf"/>
</dbReference>
<dbReference type="InterPro" id="IPR049420">
    <property type="entry name" value="EPCAM-Trop-2_C"/>
</dbReference>
<evidence type="ECO:0000313" key="23">
    <source>
        <dbReference type="Ensembl" id="ENSCAFP00040018804.1"/>
    </source>
</evidence>
<evidence type="ECO:0000313" key="22">
    <source>
        <dbReference type="Ensembl" id="ENSCAFP00000030516.4"/>
    </source>
</evidence>
<evidence type="ECO:0000313" key="24">
    <source>
        <dbReference type="Proteomes" id="UP000002254"/>
    </source>
</evidence>
<feature type="transmembrane region" description="Helical" evidence="19">
    <location>
        <begin position="244"/>
        <end position="267"/>
    </location>
</feature>
<proteinExistence type="inferred from homology"/>
<comment type="subunit">
    <text evidence="17">Monomer. Interacts with phosphorylated CLDN7.</text>
</comment>
<evidence type="ECO:0000259" key="21">
    <source>
        <dbReference type="PROSITE" id="PS51162"/>
    </source>
</evidence>
<evidence type="ECO:0000256" key="17">
    <source>
        <dbReference type="ARBA" id="ARBA00046807"/>
    </source>
</evidence>
<keyword evidence="5" id="KW-0796">Tight junction</keyword>
<comment type="subcellular location">
    <subcellularLocation>
        <location evidence="1">Cell junction</location>
        <location evidence="1">Tight junction</location>
    </subcellularLocation>
    <subcellularLocation>
        <location evidence="2">Lateral cell membrane</location>
        <topology evidence="2">Single-pass type I membrane protein</topology>
    </subcellularLocation>
</comment>
<keyword evidence="9" id="KW-0677">Repeat</keyword>
<evidence type="ECO:0000256" key="3">
    <source>
        <dbReference type="ARBA" id="ARBA00007669"/>
    </source>
</evidence>
<evidence type="ECO:0000256" key="12">
    <source>
        <dbReference type="ARBA" id="ARBA00023136"/>
    </source>
</evidence>
<dbReference type="GO" id="GO:0016323">
    <property type="term" value="C:basolateral plasma membrane"/>
    <property type="evidence" value="ECO:0007669"/>
    <property type="project" value="Ensembl"/>
</dbReference>
<evidence type="ECO:0000256" key="7">
    <source>
        <dbReference type="ARBA" id="ARBA00022692"/>
    </source>
</evidence>
<dbReference type="SMART" id="SM00211">
    <property type="entry name" value="TY"/>
    <property type="match status" value="1"/>
</dbReference>
<keyword evidence="14" id="KW-0325">Glycoprotein</keyword>
<dbReference type="GO" id="GO:0048863">
    <property type="term" value="P:stem cell differentiation"/>
    <property type="evidence" value="ECO:0007669"/>
    <property type="project" value="Ensembl"/>
</dbReference>
<feature type="chain" id="PRO_5044674624" description="Epithelial cell adhesion molecule" evidence="20">
    <location>
        <begin position="24"/>
        <end position="319"/>
    </location>
</feature>
<dbReference type="AlphaFoldDB" id="A0A8C0YW79"/>
<dbReference type="PROSITE" id="PS51162">
    <property type="entry name" value="THYROGLOBULIN_1_2"/>
    <property type="match status" value="1"/>
</dbReference>
<evidence type="ECO:0000256" key="15">
    <source>
        <dbReference type="ARBA" id="ARBA00024978"/>
    </source>
</evidence>
<comment type="similarity">
    <text evidence="3">Belongs to the EPCAM family.</text>
</comment>
<reference evidence="23" key="2">
    <citation type="submission" date="2018-10" db="EMBL/GenBank/DDBJ databases">
        <title>De novo assembly of a Great Dane genome.</title>
        <authorList>
            <person name="Kidd J.M."/>
            <person name="Pendleton A.L."/>
            <person name="Shen F."/>
            <person name="Emery S."/>
        </authorList>
    </citation>
    <scope>NUCLEOTIDE SEQUENCE [LARGE SCALE GENOMIC DNA]</scope>
    <source>
        <strain evidence="23">Great Dane</strain>
    </source>
</reference>
<dbReference type="InterPro" id="IPR041630">
    <property type="entry name" value="EpCAM_N"/>
</dbReference>
<evidence type="ECO:0000256" key="4">
    <source>
        <dbReference type="ARBA" id="ARBA00015562"/>
    </source>
</evidence>
<dbReference type="GO" id="GO:0016324">
    <property type="term" value="C:apical plasma membrane"/>
    <property type="evidence" value="ECO:0007669"/>
    <property type="project" value="Ensembl"/>
</dbReference>
<dbReference type="GO" id="GO:0009986">
    <property type="term" value="C:cell surface"/>
    <property type="evidence" value="ECO:0007669"/>
    <property type="project" value="Ensembl"/>
</dbReference>
<dbReference type="GO" id="GO:0045944">
    <property type="term" value="P:positive regulation of transcription by RNA polymerase II"/>
    <property type="evidence" value="ECO:0007669"/>
    <property type="project" value="Ensembl"/>
</dbReference>
<evidence type="ECO:0000256" key="10">
    <source>
        <dbReference type="ARBA" id="ARBA00022949"/>
    </source>
</evidence>
<evidence type="ECO:0000256" key="16">
    <source>
        <dbReference type="ARBA" id="ARBA00031829"/>
    </source>
</evidence>
<dbReference type="GO" id="GO:0016328">
    <property type="term" value="C:lateral plasma membrane"/>
    <property type="evidence" value="ECO:0007669"/>
    <property type="project" value="UniProtKB-SubCell"/>
</dbReference>
<evidence type="ECO:0000256" key="20">
    <source>
        <dbReference type="SAM" id="SignalP"/>
    </source>
</evidence>
<dbReference type="GO" id="GO:0001657">
    <property type="term" value="P:ureteric bud development"/>
    <property type="evidence" value="ECO:0007669"/>
    <property type="project" value="Ensembl"/>
</dbReference>
<dbReference type="PROSITE" id="PS00484">
    <property type="entry name" value="THYROGLOBULIN_1_1"/>
    <property type="match status" value="1"/>
</dbReference>
<feature type="domain" description="Thyroglobulin type-1" evidence="21">
    <location>
        <begin position="63"/>
        <end position="135"/>
    </location>
</feature>
<evidence type="ECO:0000256" key="13">
    <source>
        <dbReference type="ARBA" id="ARBA00023157"/>
    </source>
</evidence>
<dbReference type="Pfam" id="PF21283">
    <property type="entry name" value="EPCAM-Trop-2_C"/>
    <property type="match status" value="1"/>
</dbReference>
<keyword evidence="13" id="KW-1015">Disulfide bond</keyword>
<dbReference type="Ensembl" id="ENSCAFT00040021664.1">
    <property type="protein sequence ID" value="ENSCAFP00040018804.1"/>
    <property type="gene ID" value="ENSCAFG00040011727.1"/>
</dbReference>
<dbReference type="Pfam" id="PF18635">
    <property type="entry name" value="EpCAM_N"/>
    <property type="match status" value="1"/>
</dbReference>
<dbReference type="PANTHER" id="PTHR14168">
    <property type="entry name" value="TUMOR-ASSOCIATED CALCIUM SIGNAL TRANSDUCER"/>
    <property type="match status" value="1"/>
</dbReference>
<sequence>MARPQVLACGLLLAAATAAVAVAQRACICENYKLTTNCSLNINNQCECTSIGAQNSVICSKLATKCLVMKAEMTGTKSGRRARPEGAFQNNDGLYDPDCDEKGLFKAKQCNGTTTCWCVNTAGVRRTDKDTEISCTERVRTYALKETLKNRYQLDPKYITNILYENDLITIDLMQNSSQKAQNDVDIADVAYYFEKDVKDESLFHSSKMDLRVNGEQLDLDPGRTAIYYVDEKPPEFSMQGLQAGIIAVIVVVTLAVIAGIVVLVISRKNRMAKYEKAEVNELLYFKNPFLIFTPDNHCTFLDTDRTQLYWSPFIVYSP</sequence>
<dbReference type="Proteomes" id="UP000002254">
    <property type="component" value="Chromosome 10"/>
</dbReference>
<evidence type="ECO:0000256" key="18">
    <source>
        <dbReference type="PROSITE-ProRule" id="PRU00500"/>
    </source>
</evidence>
<dbReference type="CDD" id="cd00191">
    <property type="entry name" value="TY"/>
    <property type="match status" value="1"/>
</dbReference>
<dbReference type="GO" id="GO:2000048">
    <property type="term" value="P:negative regulation of cell-cell adhesion mediated by cadherin"/>
    <property type="evidence" value="ECO:0007669"/>
    <property type="project" value="Ensembl"/>
</dbReference>
<keyword evidence="12 19" id="KW-0472">Membrane</keyword>
<name>A0A8C0YW79_CANLF</name>
<keyword evidence="8 20" id="KW-0732">Signal</keyword>
<feature type="signal peptide" evidence="20">
    <location>
        <begin position="1"/>
        <end position="23"/>
    </location>
</feature>